<evidence type="ECO:0000313" key="2">
    <source>
        <dbReference type="Proteomes" id="UP000591371"/>
    </source>
</evidence>
<reference evidence="1 2" key="1">
    <citation type="submission" date="2019-03" db="EMBL/GenBank/DDBJ databases">
        <authorList>
            <consortium name="GenomeTrakr network: Whole genome sequencing for foodborne pathogen traceback"/>
        </authorList>
    </citation>
    <scope>NUCLEOTIDE SEQUENCE [LARGE SCALE GENOMIC DNA]</scope>
    <source>
        <strain evidence="1 2">PSU-1190</strain>
    </source>
</reference>
<sequence length="93" mass="10562">MKIIFTSSTKFSAVINPILSQTMKISKTSYGGLPSFAACCKCLNHCNLFIVFIHPSWNINSAKRIHKNNIQAINIVFMDTFFAYNRSTTSIFY</sequence>
<gene>
    <name evidence="1" type="ORF">D3G36_21240</name>
</gene>
<comment type="caution">
    <text evidence="1">The sequence shown here is derived from an EMBL/GenBank/DDBJ whole genome shotgun (WGS) entry which is preliminary data.</text>
</comment>
<evidence type="ECO:0000313" key="1">
    <source>
        <dbReference type="EMBL" id="EFA4420344.1"/>
    </source>
</evidence>
<proteinExistence type="predicted"/>
<name>A0A826J6B6_ECOLX</name>
<dbReference type="EMBL" id="AASATZ010000040">
    <property type="protein sequence ID" value="EFA4420344.1"/>
    <property type="molecule type" value="Genomic_DNA"/>
</dbReference>
<dbReference type="AlphaFoldDB" id="A0A826J6B6"/>
<organism evidence="1 2">
    <name type="scientific">Escherichia coli</name>
    <dbReference type="NCBI Taxonomy" id="562"/>
    <lineage>
        <taxon>Bacteria</taxon>
        <taxon>Pseudomonadati</taxon>
        <taxon>Pseudomonadota</taxon>
        <taxon>Gammaproteobacteria</taxon>
        <taxon>Enterobacterales</taxon>
        <taxon>Enterobacteriaceae</taxon>
        <taxon>Escherichia</taxon>
    </lineage>
</organism>
<protein>
    <submittedName>
        <fullName evidence="1">Uncharacterized protein</fullName>
    </submittedName>
</protein>
<dbReference type="Proteomes" id="UP000591371">
    <property type="component" value="Unassembled WGS sequence"/>
</dbReference>
<accession>A0A826J6B6</accession>